<dbReference type="EMBL" id="NISI01000005">
    <property type="protein sequence ID" value="OWR03363.1"/>
    <property type="molecule type" value="Genomic_DNA"/>
</dbReference>
<protein>
    <submittedName>
        <fullName evidence="2">Uncharacterized protein</fullName>
    </submittedName>
</protein>
<dbReference type="Proteomes" id="UP000197446">
    <property type="component" value="Unassembled WGS sequence"/>
</dbReference>
<evidence type="ECO:0000313" key="2">
    <source>
        <dbReference type="EMBL" id="OWR03363.1"/>
    </source>
</evidence>
<evidence type="ECO:0000313" key="3">
    <source>
        <dbReference type="Proteomes" id="UP000197446"/>
    </source>
</evidence>
<sequence>MLLSRALMRYRRIDLSGLPTADRAGALRAQLLAWQPFADSEMLIDLQADQAQVFAVARDVLQSANVASERLWPETLCHAPLPDGLHLVQCLEGVEGQVWSGGSLRSSRWWAVTPDAAEWASFARLSRVAAALAQEVPALESPAWVRPARAIQPMGSVGRGERGRESLIVGGAALVLVVFGGMTLRAAWDAHAARDTAVAALEARREEAKPLLAAREKALSLADRSSALIAQLQAPRPLEVMDELARRLPKGSLVRELDLNQLAVRVVLDLPADVSRATLVEELLAGGWFTQVSEVKDGMPRSGMALEMKLSGVMPPVRALNADAGLKRSAADVAAPPPPVDISPLPKPGAKLP</sequence>
<organism evidence="2 3">
    <name type="scientific">Roseateles puraquae</name>
    <dbReference type="NCBI Taxonomy" id="431059"/>
    <lineage>
        <taxon>Bacteria</taxon>
        <taxon>Pseudomonadati</taxon>
        <taxon>Pseudomonadota</taxon>
        <taxon>Betaproteobacteria</taxon>
        <taxon>Burkholderiales</taxon>
        <taxon>Sphaerotilaceae</taxon>
        <taxon>Roseateles</taxon>
    </lineage>
</organism>
<dbReference type="RefSeq" id="WP_088483600.1">
    <property type="nucleotide sequence ID" value="NZ_NISI01000005.1"/>
</dbReference>
<keyword evidence="3" id="KW-1185">Reference proteome</keyword>
<proteinExistence type="predicted"/>
<evidence type="ECO:0000256" key="1">
    <source>
        <dbReference type="SAM" id="MobiDB-lite"/>
    </source>
</evidence>
<feature type="region of interest" description="Disordered" evidence="1">
    <location>
        <begin position="329"/>
        <end position="353"/>
    </location>
</feature>
<dbReference type="AlphaFoldDB" id="A0A254NDX8"/>
<gene>
    <name evidence="2" type="ORF">CDO81_12735</name>
</gene>
<dbReference type="OrthoDB" id="7632458at2"/>
<accession>A0A254NDX8</accession>
<reference evidence="2 3" key="1">
    <citation type="journal article" date="2007" name="Int. J. Syst. Evol. Microbiol.">
        <title>Description of Pelomonas aquatica sp. nov. and Pelomonas puraquae sp. nov., isolated from industrial and haemodialysis water.</title>
        <authorList>
            <person name="Gomila M."/>
            <person name="Bowien B."/>
            <person name="Falsen E."/>
            <person name="Moore E.R."/>
            <person name="Lalucat J."/>
        </authorList>
    </citation>
    <scope>NUCLEOTIDE SEQUENCE [LARGE SCALE GENOMIC DNA]</scope>
    <source>
        <strain evidence="2 3">CCUG 52769</strain>
    </source>
</reference>
<feature type="compositionally biased region" description="Pro residues" evidence="1">
    <location>
        <begin position="335"/>
        <end position="347"/>
    </location>
</feature>
<comment type="caution">
    <text evidence="2">The sequence shown here is derived from an EMBL/GenBank/DDBJ whole genome shotgun (WGS) entry which is preliminary data.</text>
</comment>
<name>A0A254NDX8_9BURK</name>